<organism evidence="1 2">
    <name type="scientific">Plasmodium vivax</name>
    <name type="common">malaria parasite P. vivax</name>
    <dbReference type="NCBI Taxonomy" id="5855"/>
    <lineage>
        <taxon>Eukaryota</taxon>
        <taxon>Sar</taxon>
        <taxon>Alveolata</taxon>
        <taxon>Apicomplexa</taxon>
        <taxon>Aconoidasida</taxon>
        <taxon>Haemosporida</taxon>
        <taxon>Plasmodiidae</taxon>
        <taxon>Plasmodium</taxon>
        <taxon>Plasmodium (Plasmodium)</taxon>
    </lineage>
</organism>
<evidence type="ECO:0000313" key="1">
    <source>
        <dbReference type="EMBL" id="SCA60140.1"/>
    </source>
</evidence>
<evidence type="ECO:0000313" key="2">
    <source>
        <dbReference type="Proteomes" id="UP000305196"/>
    </source>
</evidence>
<gene>
    <name evidence="1" type="ORF">PVC01_000006100</name>
</gene>
<dbReference type="VEuPathDB" id="PlasmoDB:PVPAM_130012100"/>
<dbReference type="VEuPathDB" id="PlasmoDB:PVP01_0000460"/>
<name>A0A1G4E9Q1_PLAVI</name>
<protein>
    <submittedName>
        <fullName evidence="1">VIR protein</fullName>
    </submittedName>
</protein>
<sequence>MDQSSIYKAVISVNNGTQIESSSENSFINCTSSEITGKAQTVCKKFNNLINLLYIGRPKKGIPNFLKVNDYKYLSYWLLHEFNINNVKFSDISDKFYNNIKDNYNNFFSKESIKSAVEKIQPMNFEDMEILDNLYKTYSEFYTIFSSGTQDIEESCNKYTQGCHDSYELGIQKCSDKSSELYKALQSFKETYEYLFNIPGPWLRNTVNKKKEIKNTINSEIHQLLNVDENNNININSGPYNVRYHSQ</sequence>
<accession>A0A1G4E9Q1</accession>
<reference evidence="1 2" key="1">
    <citation type="submission" date="2016-07" db="EMBL/GenBank/DDBJ databases">
        <authorList>
            <consortium name="Pathogen Informatics"/>
        </authorList>
    </citation>
    <scope>NUCLEOTIDE SEQUENCE [LARGE SCALE GENOMIC DNA]</scope>
</reference>
<dbReference type="AlphaFoldDB" id="A0A1G4E9Q1"/>
<proteinExistence type="predicted"/>
<dbReference type="EMBL" id="FLYI01000111">
    <property type="protein sequence ID" value="SCA60140.1"/>
    <property type="molecule type" value="Genomic_DNA"/>
</dbReference>
<dbReference type="VEuPathDB" id="PlasmoDB:PVW1_000020900"/>
<dbReference type="Proteomes" id="UP000305196">
    <property type="component" value="Unassembled WGS sequence"/>
</dbReference>